<keyword evidence="3" id="KW-1185">Reference proteome</keyword>
<name>A0A4Z2F922_9TELE</name>
<dbReference type="Proteomes" id="UP000314294">
    <property type="component" value="Unassembled WGS sequence"/>
</dbReference>
<evidence type="ECO:0000313" key="2">
    <source>
        <dbReference type="EMBL" id="TNN37390.1"/>
    </source>
</evidence>
<gene>
    <name evidence="2" type="ORF">EYF80_052458</name>
</gene>
<feature type="compositionally biased region" description="Polar residues" evidence="1">
    <location>
        <begin position="1"/>
        <end position="11"/>
    </location>
</feature>
<dbReference type="AlphaFoldDB" id="A0A4Z2F922"/>
<sequence>MKRLGNTQSGRWLSGSDYKLEKKKGGDAPPGSMDHVLHGPRWALQDISIRHKMKCCRVINTFSSCGADIHIAPRAGEMSRSPLTEQKPHH</sequence>
<dbReference type="EMBL" id="SRLO01001495">
    <property type="protein sequence ID" value="TNN37390.1"/>
    <property type="molecule type" value="Genomic_DNA"/>
</dbReference>
<protein>
    <submittedName>
        <fullName evidence="2">Uncharacterized protein</fullName>
    </submittedName>
</protein>
<evidence type="ECO:0000256" key="1">
    <source>
        <dbReference type="SAM" id="MobiDB-lite"/>
    </source>
</evidence>
<proteinExistence type="predicted"/>
<reference evidence="2 3" key="1">
    <citation type="submission" date="2019-03" db="EMBL/GenBank/DDBJ databases">
        <title>First draft genome of Liparis tanakae, snailfish: a comprehensive survey of snailfish specific genes.</title>
        <authorList>
            <person name="Kim W."/>
            <person name="Song I."/>
            <person name="Jeong J.-H."/>
            <person name="Kim D."/>
            <person name="Kim S."/>
            <person name="Ryu S."/>
            <person name="Song J.Y."/>
            <person name="Lee S.K."/>
        </authorList>
    </citation>
    <scope>NUCLEOTIDE SEQUENCE [LARGE SCALE GENOMIC DNA]</scope>
    <source>
        <tissue evidence="2">Muscle</tissue>
    </source>
</reference>
<evidence type="ECO:0000313" key="3">
    <source>
        <dbReference type="Proteomes" id="UP000314294"/>
    </source>
</evidence>
<feature type="region of interest" description="Disordered" evidence="1">
    <location>
        <begin position="1"/>
        <end position="35"/>
    </location>
</feature>
<accession>A0A4Z2F922</accession>
<comment type="caution">
    <text evidence="2">The sequence shown here is derived from an EMBL/GenBank/DDBJ whole genome shotgun (WGS) entry which is preliminary data.</text>
</comment>
<organism evidence="2 3">
    <name type="scientific">Liparis tanakae</name>
    <name type="common">Tanaka's snailfish</name>
    <dbReference type="NCBI Taxonomy" id="230148"/>
    <lineage>
        <taxon>Eukaryota</taxon>
        <taxon>Metazoa</taxon>
        <taxon>Chordata</taxon>
        <taxon>Craniata</taxon>
        <taxon>Vertebrata</taxon>
        <taxon>Euteleostomi</taxon>
        <taxon>Actinopterygii</taxon>
        <taxon>Neopterygii</taxon>
        <taxon>Teleostei</taxon>
        <taxon>Neoteleostei</taxon>
        <taxon>Acanthomorphata</taxon>
        <taxon>Eupercaria</taxon>
        <taxon>Perciformes</taxon>
        <taxon>Cottioidei</taxon>
        <taxon>Cottales</taxon>
        <taxon>Liparidae</taxon>
        <taxon>Liparis</taxon>
    </lineage>
</organism>